<evidence type="ECO:0000313" key="1">
    <source>
        <dbReference type="EMBL" id="MCC0176908.1"/>
    </source>
</evidence>
<comment type="caution">
    <text evidence="1">The sequence shown here is derived from an EMBL/GenBank/DDBJ whole genome shotgun (WGS) entry which is preliminary data.</text>
</comment>
<name>A0A964FGW4_9CYAN</name>
<protein>
    <submittedName>
        <fullName evidence="1">Uncharacterized protein</fullName>
    </submittedName>
</protein>
<dbReference type="Proteomes" id="UP000729733">
    <property type="component" value="Unassembled WGS sequence"/>
</dbReference>
<accession>A0A964FGW4</accession>
<organism evidence="1 2">
    <name type="scientific">Waterburya agarophytonicola KI4</name>
    <dbReference type="NCBI Taxonomy" id="2874699"/>
    <lineage>
        <taxon>Bacteria</taxon>
        <taxon>Bacillati</taxon>
        <taxon>Cyanobacteriota</taxon>
        <taxon>Cyanophyceae</taxon>
        <taxon>Pleurocapsales</taxon>
        <taxon>Hyellaceae</taxon>
        <taxon>Waterburya</taxon>
        <taxon>Waterburya agarophytonicola</taxon>
    </lineage>
</organism>
<gene>
    <name evidence="1" type="ORF">I4641_07940</name>
</gene>
<dbReference type="AlphaFoldDB" id="A0A964FGW4"/>
<evidence type="ECO:0000313" key="2">
    <source>
        <dbReference type="Proteomes" id="UP000729733"/>
    </source>
</evidence>
<keyword evidence="2" id="KW-1185">Reference proteome</keyword>
<sequence>MTGKNTYLSISEFNDKSQFDSSNLECTIDGIFFRKSDALNASNITSILSICKKYNNFDIDTLIVKNNDKLTIWIEEKAKKNNIKSVELKEKQTTPTSAQPQVNMNDLPTKTITRRYRGQVYEETVLDWLAVEKISEENKPRRKYRGQYID</sequence>
<dbReference type="RefSeq" id="WP_229639945.1">
    <property type="nucleotide sequence ID" value="NZ_JADWDC010000014.1"/>
</dbReference>
<dbReference type="EMBL" id="JADWDC010000014">
    <property type="protein sequence ID" value="MCC0176908.1"/>
    <property type="molecule type" value="Genomic_DNA"/>
</dbReference>
<proteinExistence type="predicted"/>
<reference evidence="1" key="1">
    <citation type="journal article" date="2021" name="Antonie Van Leeuwenhoek">
        <title>Draft genome and description of Waterburya agarophytonicola gen. nov. sp. nov. (Pleurocapsales, Cyanobacteria): a seaweed symbiont.</title>
        <authorList>
            <person name="Bonthond G."/>
            <person name="Shalygin S."/>
            <person name="Bayer T."/>
            <person name="Weinberger F."/>
        </authorList>
    </citation>
    <scope>NUCLEOTIDE SEQUENCE</scope>
    <source>
        <strain evidence="1">KI4</strain>
    </source>
</reference>